<keyword evidence="3" id="KW-0949">S-adenosyl-L-methionine</keyword>
<dbReference type="Gene3D" id="3.90.1410.10">
    <property type="entry name" value="set domain protein methyltransferase, domain 1"/>
    <property type="match status" value="1"/>
</dbReference>
<sequence>MEMEAPSSKEARFKKWLKDNGACFDKLDFYADPLVITVAKARRALPPAIFQKQPPINTNTSNNSDVKPEDEDIPEADSGHLRQNSRLGDEQEIASNQGGHSTETQTTTPSSKPQAKLEEVVIPSRVILILYLIQQKLLGEESFYFPFFSMVPGPIPTALTMDLQDLDFLRGTNAFHVTQELQERLRKQYETIIHIVGHALSPKDYTWERFLWAETVISSRAFPAHLFGEANEREVAIVPLSDMLNHRCRQKATWTKTEMGINMSGSFVKAGDQVFNNYGPKSNEELLIAYGFCIEDNPDDHVTLKANFSRDPDRDRKRVILERAGISMESVHYLGHESIPASLLMTMRVMAMNPYEVEYFYGYSPMNERSMKDILEFVGFRNEFAMLDLLDLLLGSKIQALQDSDQFLKEPENAAQRFALVYRNGQRRILNKGTQHLRGLFAVLLSDAQDKSAPAGTAPFLALENARPTRTQWSDIAGLETRTMSELKEEAIRTLVVEARSLMVQHNDDIFGEAMMTAFPNHGWGDSEYGATPINHSLHTASEEMMEAEDEMAIQLEQDAILTSYMIYLRYRPEEEANWPALNFVRAACKFDYASILDEDMTEDILDLHASLTNVFEAVDEKVFDPKKFSPEMFLWATGVLEVHSISFHLDNGQVVSGILPK</sequence>
<dbReference type="InterPro" id="IPR050600">
    <property type="entry name" value="SETD3_SETD6_MTase"/>
</dbReference>
<keyword evidence="7" id="KW-1185">Reference proteome</keyword>
<dbReference type="GO" id="GO:0032259">
    <property type="term" value="P:methylation"/>
    <property type="evidence" value="ECO:0007669"/>
    <property type="project" value="UniProtKB-KW"/>
</dbReference>
<evidence type="ECO:0000313" key="6">
    <source>
        <dbReference type="EMBL" id="KAG0257553.1"/>
    </source>
</evidence>
<organism evidence="6 7">
    <name type="scientific">Actinomortierella ambigua</name>
    <dbReference type="NCBI Taxonomy" id="1343610"/>
    <lineage>
        <taxon>Eukaryota</taxon>
        <taxon>Fungi</taxon>
        <taxon>Fungi incertae sedis</taxon>
        <taxon>Mucoromycota</taxon>
        <taxon>Mortierellomycotina</taxon>
        <taxon>Mortierellomycetes</taxon>
        <taxon>Mortierellales</taxon>
        <taxon>Mortierellaceae</taxon>
        <taxon>Actinomortierella</taxon>
    </lineage>
</organism>
<feature type="domain" description="Rubisco LSMT substrate-binding" evidence="5">
    <location>
        <begin position="310"/>
        <end position="430"/>
    </location>
</feature>
<name>A0A9P6PZU5_9FUNG</name>
<dbReference type="InterPro" id="IPR036464">
    <property type="entry name" value="Rubisco_LSMT_subst-bd_sf"/>
</dbReference>
<proteinExistence type="predicted"/>
<dbReference type="SUPFAM" id="SSF81822">
    <property type="entry name" value="RuBisCo LSMT C-terminal, substrate-binding domain"/>
    <property type="match status" value="1"/>
</dbReference>
<dbReference type="Proteomes" id="UP000807716">
    <property type="component" value="Unassembled WGS sequence"/>
</dbReference>
<evidence type="ECO:0000256" key="1">
    <source>
        <dbReference type="ARBA" id="ARBA00022603"/>
    </source>
</evidence>
<feature type="compositionally biased region" description="Polar residues" evidence="4">
    <location>
        <begin position="93"/>
        <end position="113"/>
    </location>
</feature>
<dbReference type="Gene3D" id="3.90.1420.10">
    <property type="entry name" value="Rubisco LSMT, substrate-binding domain"/>
    <property type="match status" value="1"/>
</dbReference>
<dbReference type="AlphaFoldDB" id="A0A9P6PZU5"/>
<dbReference type="OrthoDB" id="42889at2759"/>
<evidence type="ECO:0000256" key="3">
    <source>
        <dbReference type="ARBA" id="ARBA00022691"/>
    </source>
</evidence>
<evidence type="ECO:0000256" key="4">
    <source>
        <dbReference type="SAM" id="MobiDB-lite"/>
    </source>
</evidence>
<dbReference type="EMBL" id="JAAAJB010000357">
    <property type="protein sequence ID" value="KAG0257553.1"/>
    <property type="molecule type" value="Genomic_DNA"/>
</dbReference>
<accession>A0A9P6PZU5</accession>
<dbReference type="PANTHER" id="PTHR13271">
    <property type="entry name" value="UNCHARACTERIZED PUTATIVE METHYLTRANSFERASE"/>
    <property type="match status" value="1"/>
</dbReference>
<feature type="region of interest" description="Disordered" evidence="4">
    <location>
        <begin position="49"/>
        <end position="115"/>
    </location>
</feature>
<protein>
    <recommendedName>
        <fullName evidence="5">Rubisco LSMT substrate-binding domain-containing protein</fullName>
    </recommendedName>
</protein>
<dbReference type="SUPFAM" id="SSF82199">
    <property type="entry name" value="SET domain"/>
    <property type="match status" value="1"/>
</dbReference>
<dbReference type="Pfam" id="PF09273">
    <property type="entry name" value="Rubis-subs-bind"/>
    <property type="match status" value="1"/>
</dbReference>
<dbReference type="InterPro" id="IPR046341">
    <property type="entry name" value="SET_dom_sf"/>
</dbReference>
<comment type="caution">
    <text evidence="6">The sequence shown here is derived from an EMBL/GenBank/DDBJ whole genome shotgun (WGS) entry which is preliminary data.</text>
</comment>
<evidence type="ECO:0000259" key="5">
    <source>
        <dbReference type="Pfam" id="PF09273"/>
    </source>
</evidence>
<dbReference type="InterPro" id="IPR015353">
    <property type="entry name" value="Rubisco_LSMT_subst-bd"/>
</dbReference>
<reference evidence="6" key="1">
    <citation type="journal article" date="2020" name="Fungal Divers.">
        <title>Resolving the Mortierellaceae phylogeny through synthesis of multi-gene phylogenetics and phylogenomics.</title>
        <authorList>
            <person name="Vandepol N."/>
            <person name="Liber J."/>
            <person name="Desiro A."/>
            <person name="Na H."/>
            <person name="Kennedy M."/>
            <person name="Barry K."/>
            <person name="Grigoriev I.V."/>
            <person name="Miller A.N."/>
            <person name="O'Donnell K."/>
            <person name="Stajich J.E."/>
            <person name="Bonito G."/>
        </authorList>
    </citation>
    <scope>NUCLEOTIDE SEQUENCE</scope>
    <source>
        <strain evidence="6">BC1065</strain>
    </source>
</reference>
<dbReference type="GO" id="GO:0016279">
    <property type="term" value="F:protein-lysine N-methyltransferase activity"/>
    <property type="evidence" value="ECO:0007669"/>
    <property type="project" value="TreeGrafter"/>
</dbReference>
<feature type="compositionally biased region" description="Polar residues" evidence="4">
    <location>
        <begin position="54"/>
        <end position="65"/>
    </location>
</feature>
<gene>
    <name evidence="6" type="ORF">DFQ27_005064</name>
</gene>
<keyword evidence="1" id="KW-0489">Methyltransferase</keyword>
<evidence type="ECO:0000313" key="7">
    <source>
        <dbReference type="Proteomes" id="UP000807716"/>
    </source>
</evidence>
<keyword evidence="2" id="KW-0808">Transferase</keyword>
<evidence type="ECO:0000256" key="2">
    <source>
        <dbReference type="ARBA" id="ARBA00022679"/>
    </source>
</evidence>